<organism evidence="1 2">
    <name type="scientific">Pelagibaculum spongiae</name>
    <dbReference type="NCBI Taxonomy" id="2080658"/>
    <lineage>
        <taxon>Bacteria</taxon>
        <taxon>Pseudomonadati</taxon>
        <taxon>Pseudomonadota</taxon>
        <taxon>Gammaproteobacteria</taxon>
        <taxon>Oceanospirillales</taxon>
        <taxon>Pelagibaculum</taxon>
    </lineage>
</organism>
<dbReference type="AlphaFoldDB" id="A0A2V1GYT4"/>
<name>A0A2V1GYT4_9GAMM</name>
<proteinExistence type="predicted"/>
<accession>A0A2V1GYT4</accession>
<evidence type="ECO:0000313" key="2">
    <source>
        <dbReference type="Proteomes" id="UP000244906"/>
    </source>
</evidence>
<reference evidence="1 2" key="1">
    <citation type="submission" date="2018-04" db="EMBL/GenBank/DDBJ databases">
        <title>Thalassorhabdus spongiae gen. nov., sp. nov., isolated from a marine sponge in South-West Iceland.</title>
        <authorList>
            <person name="Knobloch S."/>
            <person name="Daussin A."/>
            <person name="Johannsson R."/>
            <person name="Marteinsson V.T."/>
        </authorList>
    </citation>
    <scope>NUCLEOTIDE SEQUENCE [LARGE SCALE GENOMIC DNA]</scope>
    <source>
        <strain evidence="1 2">Hp12</strain>
    </source>
</reference>
<sequence length="69" mass="7682">MNCLLVFLCWAGCLASRKVPCRYYGLHKSSENSIKPDQIFESPMASCVESQTASSKTVSFMMSTLIQLI</sequence>
<protein>
    <submittedName>
        <fullName evidence="1">Uncharacterized protein</fullName>
    </submittedName>
</protein>
<keyword evidence="2" id="KW-1185">Reference proteome</keyword>
<gene>
    <name evidence="1" type="ORF">DC094_04145</name>
</gene>
<dbReference type="EMBL" id="QDDL01000001">
    <property type="protein sequence ID" value="PVZ72214.1"/>
    <property type="molecule type" value="Genomic_DNA"/>
</dbReference>
<dbReference type="Proteomes" id="UP000244906">
    <property type="component" value="Unassembled WGS sequence"/>
</dbReference>
<comment type="caution">
    <text evidence="1">The sequence shown here is derived from an EMBL/GenBank/DDBJ whole genome shotgun (WGS) entry which is preliminary data.</text>
</comment>
<evidence type="ECO:0000313" key="1">
    <source>
        <dbReference type="EMBL" id="PVZ72214.1"/>
    </source>
</evidence>